<keyword evidence="4" id="KW-0472">Membrane</keyword>
<feature type="transmembrane region" description="Helical" evidence="4">
    <location>
        <begin position="42"/>
        <end position="60"/>
    </location>
</feature>
<dbReference type="RefSeq" id="WP_154333842.1">
    <property type="nucleotide sequence ID" value="NZ_VTFY01000008.1"/>
</dbReference>
<dbReference type="EMBL" id="VTFY01000008">
    <property type="protein sequence ID" value="MRX83030.1"/>
    <property type="molecule type" value="Genomic_DNA"/>
</dbReference>
<dbReference type="PRINTS" id="PR00038">
    <property type="entry name" value="HTHLUXR"/>
</dbReference>
<evidence type="ECO:0000313" key="7">
    <source>
        <dbReference type="Proteomes" id="UP000438093"/>
    </source>
</evidence>
<accession>A0A6N7RQG2</accession>
<evidence type="ECO:0000256" key="3">
    <source>
        <dbReference type="ARBA" id="ARBA00023163"/>
    </source>
</evidence>
<dbReference type="InterPro" id="IPR016032">
    <property type="entry name" value="Sig_transdc_resp-reg_C-effctor"/>
</dbReference>
<dbReference type="PANTHER" id="PTHR44688:SF16">
    <property type="entry name" value="DNA-BINDING TRANSCRIPTIONAL ACTIVATOR DEVR_DOSR"/>
    <property type="match status" value="1"/>
</dbReference>
<feature type="domain" description="HTH luxR-type" evidence="5">
    <location>
        <begin position="124"/>
        <end position="189"/>
    </location>
</feature>
<comment type="caution">
    <text evidence="6">The sequence shown here is derived from an EMBL/GenBank/DDBJ whole genome shotgun (WGS) entry which is preliminary data.</text>
</comment>
<dbReference type="SMART" id="SM00421">
    <property type="entry name" value="HTH_LUXR"/>
    <property type="match status" value="1"/>
</dbReference>
<evidence type="ECO:0000256" key="2">
    <source>
        <dbReference type="ARBA" id="ARBA00023125"/>
    </source>
</evidence>
<dbReference type="GO" id="GO:0003677">
    <property type="term" value="F:DNA binding"/>
    <property type="evidence" value="ECO:0007669"/>
    <property type="project" value="UniProtKB-KW"/>
</dbReference>
<dbReference type="PROSITE" id="PS50043">
    <property type="entry name" value="HTH_LUXR_2"/>
    <property type="match status" value="1"/>
</dbReference>
<reference evidence="7" key="1">
    <citation type="submission" date="2019-08" db="EMBL/GenBank/DDBJ databases">
        <title>Arthrobacter sp. nov., isolated from plateau pika and Tibetan wild ass.</title>
        <authorList>
            <person name="Ge Y."/>
        </authorList>
    </citation>
    <scope>NUCLEOTIDE SEQUENCE [LARGE SCALE GENOMIC DNA]</scope>
    <source>
        <strain evidence="7">HF-4214</strain>
    </source>
</reference>
<sequence>MADIIATTVILVSVGATFCAGCYAIAHAAYFNEPSRADLLLAFYRVVVFAGAVVGCLAFSEAYGNAASAVFATILCGCSIAVGSFLSKTWGREEDVERQRIEELRALVDRYREGEDSVESRCARAARTFDLTRREEEVLALLLEGRTRSEIARELYVSGDTVKTHIRNLYRKTGVAGKDELVEAMGVQG</sequence>
<keyword evidence="1" id="KW-0805">Transcription regulation</keyword>
<name>A0A6N7RQG2_9ACTN</name>
<gene>
    <name evidence="6" type="ORF">GJG86_11065</name>
</gene>
<dbReference type="AlphaFoldDB" id="A0A6N7RQG2"/>
<dbReference type="Proteomes" id="UP000438093">
    <property type="component" value="Unassembled WGS sequence"/>
</dbReference>
<dbReference type="InterPro" id="IPR036388">
    <property type="entry name" value="WH-like_DNA-bd_sf"/>
</dbReference>
<organism evidence="6 7">
    <name type="scientific">Eggerthella guodeyinii</name>
    <dbReference type="NCBI Taxonomy" id="2690837"/>
    <lineage>
        <taxon>Bacteria</taxon>
        <taxon>Bacillati</taxon>
        <taxon>Actinomycetota</taxon>
        <taxon>Coriobacteriia</taxon>
        <taxon>Eggerthellales</taxon>
        <taxon>Eggerthellaceae</taxon>
        <taxon>Eggerthella</taxon>
    </lineage>
</organism>
<protein>
    <submittedName>
        <fullName evidence="6">LuxR family transcriptional regulator</fullName>
    </submittedName>
</protein>
<keyword evidence="7" id="KW-1185">Reference proteome</keyword>
<evidence type="ECO:0000256" key="1">
    <source>
        <dbReference type="ARBA" id="ARBA00023015"/>
    </source>
</evidence>
<dbReference type="CDD" id="cd06170">
    <property type="entry name" value="LuxR_C_like"/>
    <property type="match status" value="1"/>
</dbReference>
<feature type="transmembrane region" description="Helical" evidence="4">
    <location>
        <begin position="66"/>
        <end position="86"/>
    </location>
</feature>
<evidence type="ECO:0000313" key="6">
    <source>
        <dbReference type="EMBL" id="MRX83030.1"/>
    </source>
</evidence>
<dbReference type="InterPro" id="IPR000792">
    <property type="entry name" value="Tscrpt_reg_LuxR_C"/>
</dbReference>
<dbReference type="Pfam" id="PF00196">
    <property type="entry name" value="GerE"/>
    <property type="match status" value="1"/>
</dbReference>
<keyword evidence="4" id="KW-0812">Transmembrane</keyword>
<evidence type="ECO:0000259" key="5">
    <source>
        <dbReference type="PROSITE" id="PS50043"/>
    </source>
</evidence>
<evidence type="ECO:0000256" key="4">
    <source>
        <dbReference type="SAM" id="Phobius"/>
    </source>
</evidence>
<keyword evidence="4" id="KW-1133">Transmembrane helix</keyword>
<keyword evidence="3" id="KW-0804">Transcription</keyword>
<dbReference type="Gene3D" id="1.10.10.10">
    <property type="entry name" value="Winged helix-like DNA-binding domain superfamily/Winged helix DNA-binding domain"/>
    <property type="match status" value="1"/>
</dbReference>
<dbReference type="GO" id="GO:0006355">
    <property type="term" value="P:regulation of DNA-templated transcription"/>
    <property type="evidence" value="ECO:0007669"/>
    <property type="project" value="InterPro"/>
</dbReference>
<dbReference type="SUPFAM" id="SSF46894">
    <property type="entry name" value="C-terminal effector domain of the bipartite response regulators"/>
    <property type="match status" value="1"/>
</dbReference>
<proteinExistence type="predicted"/>
<dbReference type="PANTHER" id="PTHR44688">
    <property type="entry name" value="DNA-BINDING TRANSCRIPTIONAL ACTIVATOR DEVR_DOSR"/>
    <property type="match status" value="1"/>
</dbReference>
<feature type="transmembrane region" description="Helical" evidence="4">
    <location>
        <begin position="6"/>
        <end position="30"/>
    </location>
</feature>
<keyword evidence="2" id="KW-0238">DNA-binding</keyword>